<dbReference type="Proteomes" id="UP000617634">
    <property type="component" value="Unassembled WGS sequence"/>
</dbReference>
<dbReference type="PANTHER" id="PTHR43280">
    <property type="entry name" value="ARAC-FAMILY TRANSCRIPTIONAL REGULATOR"/>
    <property type="match status" value="1"/>
</dbReference>
<evidence type="ECO:0000259" key="4">
    <source>
        <dbReference type="PROSITE" id="PS01124"/>
    </source>
</evidence>
<dbReference type="GO" id="GO:0043565">
    <property type="term" value="F:sequence-specific DNA binding"/>
    <property type="evidence" value="ECO:0007669"/>
    <property type="project" value="InterPro"/>
</dbReference>
<dbReference type="InterPro" id="IPR009057">
    <property type="entry name" value="Homeodomain-like_sf"/>
</dbReference>
<evidence type="ECO:0000313" key="5">
    <source>
        <dbReference type="EMBL" id="MBH0114421.1"/>
    </source>
</evidence>
<reference evidence="5" key="1">
    <citation type="submission" date="2020-11" db="EMBL/GenBank/DDBJ databases">
        <title>Novosphingobium aureum sp. nov., a marine bacterium isolated from sediment of a salt flat.</title>
        <authorList>
            <person name="Yoo Y."/>
            <person name="Kim J.-J."/>
        </authorList>
    </citation>
    <scope>NUCLEOTIDE SEQUENCE</scope>
    <source>
        <strain evidence="5">YJ-S2-02</strain>
    </source>
</reference>
<keyword evidence="6" id="KW-1185">Reference proteome</keyword>
<dbReference type="Gene3D" id="1.10.10.60">
    <property type="entry name" value="Homeodomain-like"/>
    <property type="match status" value="1"/>
</dbReference>
<name>A0A931HEA6_9SPHN</name>
<evidence type="ECO:0000256" key="3">
    <source>
        <dbReference type="ARBA" id="ARBA00023163"/>
    </source>
</evidence>
<dbReference type="SUPFAM" id="SSF46689">
    <property type="entry name" value="Homeodomain-like"/>
    <property type="match status" value="1"/>
</dbReference>
<feature type="domain" description="HTH araC/xylS-type" evidence="4">
    <location>
        <begin position="216"/>
        <end position="317"/>
    </location>
</feature>
<keyword evidence="1" id="KW-0805">Transcription regulation</keyword>
<dbReference type="InterPro" id="IPR020449">
    <property type="entry name" value="Tscrpt_reg_AraC-type_HTH"/>
</dbReference>
<proteinExistence type="predicted"/>
<protein>
    <submittedName>
        <fullName evidence="5">Helix-turn-helix domain-containing protein</fullName>
    </submittedName>
</protein>
<comment type="caution">
    <text evidence="5">The sequence shown here is derived from an EMBL/GenBank/DDBJ whole genome shotgun (WGS) entry which is preliminary data.</text>
</comment>
<keyword evidence="3" id="KW-0804">Transcription</keyword>
<dbReference type="Pfam" id="PF12833">
    <property type="entry name" value="HTH_18"/>
    <property type="match status" value="1"/>
</dbReference>
<dbReference type="RefSeq" id="WP_197165802.1">
    <property type="nucleotide sequence ID" value="NZ_JADZGI010000003.1"/>
</dbReference>
<dbReference type="PROSITE" id="PS00041">
    <property type="entry name" value="HTH_ARAC_FAMILY_1"/>
    <property type="match status" value="1"/>
</dbReference>
<evidence type="ECO:0000313" key="6">
    <source>
        <dbReference type="Proteomes" id="UP000617634"/>
    </source>
</evidence>
<dbReference type="PRINTS" id="PR00032">
    <property type="entry name" value="HTHARAC"/>
</dbReference>
<keyword evidence="2" id="KW-0238">DNA-binding</keyword>
<gene>
    <name evidence="5" type="ORF">I5E68_15860</name>
</gene>
<dbReference type="PROSITE" id="PS01124">
    <property type="entry name" value="HTH_ARAC_FAMILY_2"/>
    <property type="match status" value="1"/>
</dbReference>
<dbReference type="AlphaFoldDB" id="A0A931HEA6"/>
<dbReference type="PANTHER" id="PTHR43280:SF31">
    <property type="entry name" value="TRANSCRIPTIONAL REGULATORY PROTEIN"/>
    <property type="match status" value="1"/>
</dbReference>
<dbReference type="InterPro" id="IPR018060">
    <property type="entry name" value="HTH_AraC"/>
</dbReference>
<accession>A0A931HEA6</accession>
<evidence type="ECO:0000256" key="1">
    <source>
        <dbReference type="ARBA" id="ARBA00023015"/>
    </source>
</evidence>
<dbReference type="InterPro" id="IPR018062">
    <property type="entry name" value="HTH_AraC-typ_CS"/>
</dbReference>
<evidence type="ECO:0000256" key="2">
    <source>
        <dbReference type="ARBA" id="ARBA00023125"/>
    </source>
</evidence>
<organism evidence="5 6">
    <name type="scientific">Novosphingobium aureum</name>
    <dbReference type="NCBI Taxonomy" id="2792964"/>
    <lineage>
        <taxon>Bacteria</taxon>
        <taxon>Pseudomonadati</taxon>
        <taxon>Pseudomonadota</taxon>
        <taxon>Alphaproteobacteria</taxon>
        <taxon>Sphingomonadales</taxon>
        <taxon>Sphingomonadaceae</taxon>
        <taxon>Novosphingobium</taxon>
    </lineage>
</organism>
<sequence>MSEPLFTLDAGNYRKCQQLFRGTHRREYYDGEYWVDDSAAVEVSARRRAIGPYTIIDTSAATRQFFRRTRKHIREDATDLGVLWFVRRGALVFSNQAGQRVVGEGEFLLTRSMSPFFIELQPADCGAHEILHLTVPAHLLRKHLESETGPCGFVGEQSREIAIARQMLTQVFDDDALEEDAARIIVEAAIALAGRALGASRKEGSARQSLSEQRLDEVLRFIEVHLSDPNLCTGMVSKGCGVSQRYLSLLLQGTGKTFSELVWSRRLEMAREWLAASHPRDVAIAEIAYGVGFKSTAHFSRKFKSVFGQNPRDFRDSAMTLAANDREATAPQLGAALH</sequence>
<dbReference type="EMBL" id="JADZGI010000003">
    <property type="protein sequence ID" value="MBH0114421.1"/>
    <property type="molecule type" value="Genomic_DNA"/>
</dbReference>
<dbReference type="SMART" id="SM00342">
    <property type="entry name" value="HTH_ARAC"/>
    <property type="match status" value="1"/>
</dbReference>
<dbReference type="GO" id="GO:0003700">
    <property type="term" value="F:DNA-binding transcription factor activity"/>
    <property type="evidence" value="ECO:0007669"/>
    <property type="project" value="InterPro"/>
</dbReference>